<dbReference type="Proteomes" id="UP001209885">
    <property type="component" value="Unassembled WGS sequence"/>
</dbReference>
<protein>
    <recommendedName>
        <fullName evidence="3">Lipoprotein</fullName>
    </recommendedName>
</protein>
<accession>A0ABT3RNG7</accession>
<keyword evidence="2" id="KW-1185">Reference proteome</keyword>
<evidence type="ECO:0000313" key="2">
    <source>
        <dbReference type="Proteomes" id="UP001209885"/>
    </source>
</evidence>
<dbReference type="RefSeq" id="WP_266055732.1">
    <property type="nucleotide sequence ID" value="NZ_JAPFQN010000003.1"/>
</dbReference>
<reference evidence="1 2" key="1">
    <citation type="submission" date="2022-11" db="EMBL/GenBank/DDBJ databases">
        <title>The characterization of three novel Bacteroidetes species and genomic analysis of their roles in tidal elemental geochemical cycles.</title>
        <authorList>
            <person name="Ma K."/>
        </authorList>
    </citation>
    <scope>NUCLEOTIDE SEQUENCE [LARGE SCALE GENOMIC DNA]</scope>
    <source>
        <strain evidence="1 2">M17</strain>
    </source>
</reference>
<organism evidence="1 2">
    <name type="scientific">Mangrovivirga halotolerans</name>
    <dbReference type="NCBI Taxonomy" id="2993936"/>
    <lineage>
        <taxon>Bacteria</taxon>
        <taxon>Pseudomonadati</taxon>
        <taxon>Bacteroidota</taxon>
        <taxon>Cytophagia</taxon>
        <taxon>Cytophagales</taxon>
        <taxon>Mangrovivirgaceae</taxon>
        <taxon>Mangrovivirga</taxon>
    </lineage>
</organism>
<comment type="caution">
    <text evidence="1">The sequence shown here is derived from an EMBL/GenBank/DDBJ whole genome shotgun (WGS) entry which is preliminary data.</text>
</comment>
<name>A0ABT3RNG7_9BACT</name>
<evidence type="ECO:0008006" key="3">
    <source>
        <dbReference type="Google" id="ProtNLM"/>
    </source>
</evidence>
<gene>
    <name evidence="1" type="ORF">OO013_05725</name>
</gene>
<proteinExistence type="predicted"/>
<sequence>MNKVILLTLSIILTSCWGTDQGKGKFYGYTIKNESGKDIQINSYSTFYPERNTAIVTELENNTELTRTYQDTLPPRGYNFISFFEGDSLVIIYNNERKQIFTFKNQQYNDRNLYNFTGSNVTYTFTEQDFENAESCNWNCD</sequence>
<dbReference type="PROSITE" id="PS51257">
    <property type="entry name" value="PROKAR_LIPOPROTEIN"/>
    <property type="match status" value="1"/>
</dbReference>
<dbReference type="EMBL" id="JAPFQN010000003">
    <property type="protein sequence ID" value="MCX2743354.1"/>
    <property type="molecule type" value="Genomic_DNA"/>
</dbReference>
<evidence type="ECO:0000313" key="1">
    <source>
        <dbReference type="EMBL" id="MCX2743354.1"/>
    </source>
</evidence>